<keyword evidence="4" id="KW-1185">Reference proteome</keyword>
<comment type="catalytic activity">
    <reaction evidence="1">
        <text>ATP + H2O = ADP + phosphate + H(+)</text>
        <dbReference type="Rhea" id="RHEA:13065"/>
        <dbReference type="ChEBI" id="CHEBI:15377"/>
        <dbReference type="ChEBI" id="CHEBI:15378"/>
        <dbReference type="ChEBI" id="CHEBI:30616"/>
        <dbReference type="ChEBI" id="CHEBI:43474"/>
        <dbReference type="ChEBI" id="CHEBI:456216"/>
        <dbReference type="EC" id="5.6.2.3"/>
    </reaction>
</comment>
<protein>
    <recommendedName>
        <fullName evidence="1">ATP-dependent DNA helicase</fullName>
        <ecNumber evidence="1">5.6.2.3</ecNumber>
    </recommendedName>
</protein>
<keyword evidence="1" id="KW-0234">DNA repair</keyword>
<organism evidence="3 4">
    <name type="scientific">Schizophyllum amplum</name>
    <dbReference type="NCBI Taxonomy" id="97359"/>
    <lineage>
        <taxon>Eukaryota</taxon>
        <taxon>Fungi</taxon>
        <taxon>Dikarya</taxon>
        <taxon>Basidiomycota</taxon>
        <taxon>Agaricomycotina</taxon>
        <taxon>Agaricomycetes</taxon>
        <taxon>Agaricomycetidae</taxon>
        <taxon>Agaricales</taxon>
        <taxon>Schizophyllaceae</taxon>
        <taxon>Schizophyllum</taxon>
    </lineage>
</organism>
<dbReference type="GO" id="GO:0000723">
    <property type="term" value="P:telomere maintenance"/>
    <property type="evidence" value="ECO:0007669"/>
    <property type="project" value="InterPro"/>
</dbReference>
<comment type="cofactor">
    <cofactor evidence="1">
        <name>Mg(2+)</name>
        <dbReference type="ChEBI" id="CHEBI:18420"/>
    </cofactor>
</comment>
<comment type="caution">
    <text evidence="3">The sequence shown here is derived from an EMBL/GenBank/DDBJ whole genome shotgun (WGS) entry which is preliminary data.</text>
</comment>
<dbReference type="GO" id="GO:0006310">
    <property type="term" value="P:DNA recombination"/>
    <property type="evidence" value="ECO:0007669"/>
    <property type="project" value="UniProtKB-KW"/>
</dbReference>
<comment type="similarity">
    <text evidence="1">Belongs to the helicase family.</text>
</comment>
<dbReference type="GO" id="GO:0043139">
    <property type="term" value="F:5'-3' DNA helicase activity"/>
    <property type="evidence" value="ECO:0007669"/>
    <property type="project" value="UniProtKB-EC"/>
</dbReference>
<dbReference type="Pfam" id="PF05970">
    <property type="entry name" value="PIF1"/>
    <property type="match status" value="1"/>
</dbReference>
<dbReference type="InterPro" id="IPR027417">
    <property type="entry name" value="P-loop_NTPase"/>
</dbReference>
<keyword evidence="1" id="KW-0233">DNA recombination</keyword>
<keyword evidence="1" id="KW-0547">Nucleotide-binding</keyword>
<name>A0A550BSK4_9AGAR</name>
<dbReference type="EMBL" id="VDMD01000125">
    <property type="protein sequence ID" value="TRM55517.1"/>
    <property type="molecule type" value="Genomic_DNA"/>
</dbReference>
<evidence type="ECO:0000256" key="1">
    <source>
        <dbReference type="RuleBase" id="RU363044"/>
    </source>
</evidence>
<feature type="domain" description="DNA helicase Pif1-like DEAD-box helicase" evidence="2">
    <location>
        <begin position="2"/>
        <end position="58"/>
    </location>
</feature>
<dbReference type="GO" id="GO:0006281">
    <property type="term" value="P:DNA repair"/>
    <property type="evidence" value="ECO:0007669"/>
    <property type="project" value="UniProtKB-KW"/>
</dbReference>
<feature type="non-terminal residue" evidence="3">
    <location>
        <position position="1"/>
    </location>
</feature>
<evidence type="ECO:0000259" key="2">
    <source>
        <dbReference type="Pfam" id="PF05970"/>
    </source>
</evidence>
<dbReference type="Proteomes" id="UP000320762">
    <property type="component" value="Unassembled WGS sequence"/>
</dbReference>
<keyword evidence="1" id="KW-0067">ATP-binding</keyword>
<feature type="non-terminal residue" evidence="3">
    <location>
        <position position="58"/>
    </location>
</feature>
<dbReference type="GO" id="GO:0005524">
    <property type="term" value="F:ATP binding"/>
    <property type="evidence" value="ECO:0007669"/>
    <property type="project" value="UniProtKB-KW"/>
</dbReference>
<dbReference type="OrthoDB" id="432234at2759"/>
<dbReference type="Gene3D" id="3.40.50.300">
    <property type="entry name" value="P-loop containing nucleotide triphosphate hydrolases"/>
    <property type="match status" value="1"/>
</dbReference>
<keyword evidence="1" id="KW-0378">Hydrolase</keyword>
<proteinExistence type="inferred from homology"/>
<keyword evidence="1" id="KW-0347">Helicase</keyword>
<dbReference type="AlphaFoldDB" id="A0A550BSK4"/>
<keyword evidence="1" id="KW-0227">DNA damage</keyword>
<dbReference type="EC" id="5.6.2.3" evidence="1"/>
<dbReference type="GO" id="GO:0016787">
    <property type="term" value="F:hydrolase activity"/>
    <property type="evidence" value="ECO:0007669"/>
    <property type="project" value="UniProtKB-KW"/>
</dbReference>
<dbReference type="InterPro" id="IPR010285">
    <property type="entry name" value="DNA_helicase_pif1-like_DEAD"/>
</dbReference>
<gene>
    <name evidence="3" type="ORF">BD626DRAFT_373838</name>
</gene>
<evidence type="ECO:0000313" key="4">
    <source>
        <dbReference type="Proteomes" id="UP000320762"/>
    </source>
</evidence>
<evidence type="ECO:0000313" key="3">
    <source>
        <dbReference type="EMBL" id="TRM55517.1"/>
    </source>
</evidence>
<reference evidence="3 4" key="1">
    <citation type="journal article" date="2019" name="New Phytol.">
        <title>Comparative genomics reveals unique wood-decay strategies and fruiting body development in the Schizophyllaceae.</title>
        <authorList>
            <person name="Almasi E."/>
            <person name="Sahu N."/>
            <person name="Krizsan K."/>
            <person name="Balint B."/>
            <person name="Kovacs G.M."/>
            <person name="Kiss B."/>
            <person name="Cseklye J."/>
            <person name="Drula E."/>
            <person name="Henrissat B."/>
            <person name="Nagy I."/>
            <person name="Chovatia M."/>
            <person name="Adam C."/>
            <person name="LaButti K."/>
            <person name="Lipzen A."/>
            <person name="Riley R."/>
            <person name="Grigoriev I.V."/>
            <person name="Nagy L.G."/>
        </authorList>
    </citation>
    <scope>NUCLEOTIDE SEQUENCE [LARGE SCALE GENOMIC DNA]</scope>
    <source>
        <strain evidence="3 4">NL-1724</strain>
    </source>
</reference>
<dbReference type="STRING" id="97359.A0A550BSK4"/>
<accession>A0A550BSK4</accession>
<sequence length="58" mass="5995">LAVTASTGVAAANVGGCTIHSWAGFPATFGDIGDLLKRLRASPARGRWEAVEVLVIDE</sequence>